<protein>
    <submittedName>
        <fullName evidence="2">Uncharacterized protein</fullName>
    </submittedName>
</protein>
<accession>A0A376BVK7</accession>
<feature type="compositionally biased region" description="Low complexity" evidence="1">
    <location>
        <begin position="60"/>
        <end position="79"/>
    </location>
</feature>
<keyword evidence="3" id="KW-1185">Reference proteome</keyword>
<dbReference type="Proteomes" id="UP000254209">
    <property type="component" value="Unassembled WGS sequence"/>
</dbReference>
<dbReference type="RefSeq" id="WP_034294730.1">
    <property type="nucleotide sequence ID" value="NZ_CP091519.2"/>
</dbReference>
<proteinExistence type="predicted"/>
<evidence type="ECO:0000256" key="1">
    <source>
        <dbReference type="SAM" id="MobiDB-lite"/>
    </source>
</evidence>
<dbReference type="EMBL" id="UFSO01000003">
    <property type="protein sequence ID" value="SSY81052.1"/>
    <property type="molecule type" value="Genomic_DNA"/>
</dbReference>
<gene>
    <name evidence="2" type="ORF">NCTC10283_02617</name>
</gene>
<reference evidence="2 3" key="1">
    <citation type="submission" date="2018-06" db="EMBL/GenBank/DDBJ databases">
        <authorList>
            <consortium name="Pathogen Informatics"/>
            <person name="Doyle S."/>
        </authorList>
    </citation>
    <scope>NUCLEOTIDE SEQUENCE [LARGE SCALE GENOMIC DNA]</scope>
    <source>
        <strain evidence="2 3">NCTC10283</strain>
    </source>
</reference>
<feature type="region of interest" description="Disordered" evidence="1">
    <location>
        <begin position="59"/>
        <end position="79"/>
    </location>
</feature>
<dbReference type="AlphaFoldDB" id="A0A376BVK7"/>
<dbReference type="STRING" id="1120980.GCA_000745955_02125"/>
<evidence type="ECO:0000313" key="2">
    <source>
        <dbReference type="EMBL" id="SSY81052.1"/>
    </source>
</evidence>
<evidence type="ECO:0000313" key="3">
    <source>
        <dbReference type="Proteomes" id="UP000254209"/>
    </source>
</evidence>
<name>A0A376BVK7_9NEIS</name>
<organism evidence="2 3">
    <name type="scientific">Alysiella crassa</name>
    <dbReference type="NCBI Taxonomy" id="153491"/>
    <lineage>
        <taxon>Bacteria</taxon>
        <taxon>Pseudomonadati</taxon>
        <taxon>Pseudomonadota</taxon>
        <taxon>Betaproteobacteria</taxon>
        <taxon>Neisseriales</taxon>
        <taxon>Neisseriaceae</taxon>
        <taxon>Alysiella</taxon>
    </lineage>
</organism>
<sequence length="79" mass="8678">MAKAVKKIKVKNISLRVVMLLGVTRILPNQVLEVDDTPQIQRLIKRKILTTDLGNAVTFVPEPSSDPSSDSVPVIEPES</sequence>